<organism evidence="6 7">
    <name type="scientific">Metallibacterium scheffleri</name>
    <dbReference type="NCBI Taxonomy" id="993689"/>
    <lineage>
        <taxon>Bacteria</taxon>
        <taxon>Pseudomonadati</taxon>
        <taxon>Pseudomonadota</taxon>
        <taxon>Gammaproteobacteria</taxon>
        <taxon>Lysobacterales</taxon>
        <taxon>Rhodanobacteraceae</taxon>
        <taxon>Metallibacterium</taxon>
    </lineage>
</organism>
<dbReference type="InterPro" id="IPR029000">
    <property type="entry name" value="Cyclophilin-like_dom_sf"/>
</dbReference>
<evidence type="ECO:0000256" key="3">
    <source>
        <dbReference type="ARBA" id="ARBA00023235"/>
    </source>
</evidence>
<protein>
    <recommendedName>
        <fullName evidence="1">peptidylprolyl isomerase</fullName>
        <ecNumber evidence="1">5.2.1.8</ecNumber>
    </recommendedName>
</protein>
<keyword evidence="7" id="KW-1185">Reference proteome</keyword>
<dbReference type="EC" id="5.2.1.8" evidence="1"/>
<dbReference type="AlphaFoldDB" id="A0A4S3KHN3"/>
<dbReference type="OrthoDB" id="9807797at2"/>
<feature type="domain" description="PPIase cyclophilin-type" evidence="5">
    <location>
        <begin position="56"/>
        <end position="221"/>
    </location>
</feature>
<dbReference type="GO" id="GO:0003755">
    <property type="term" value="F:peptidyl-prolyl cis-trans isomerase activity"/>
    <property type="evidence" value="ECO:0007669"/>
    <property type="project" value="UniProtKB-KW"/>
</dbReference>
<reference evidence="6 7" key="1">
    <citation type="submission" date="2017-02" db="EMBL/GenBank/DDBJ databases">
        <title>Whole genome sequencing of Metallibacterium scheffleri DSM 24874 (T).</title>
        <authorList>
            <person name="Kumar S."/>
            <person name="Patil P."/>
            <person name="Patil P.B."/>
        </authorList>
    </citation>
    <scope>NUCLEOTIDE SEQUENCE [LARGE SCALE GENOMIC DNA]</scope>
    <source>
        <strain evidence="6 7">DSM 24874</strain>
    </source>
</reference>
<keyword evidence="4" id="KW-0732">Signal</keyword>
<dbReference type="Gene3D" id="2.40.100.10">
    <property type="entry name" value="Cyclophilin-like"/>
    <property type="match status" value="1"/>
</dbReference>
<evidence type="ECO:0000256" key="2">
    <source>
        <dbReference type="ARBA" id="ARBA00023110"/>
    </source>
</evidence>
<keyword evidence="3 6" id="KW-0413">Isomerase</keyword>
<dbReference type="Pfam" id="PF00160">
    <property type="entry name" value="Pro_isomerase"/>
    <property type="match status" value="1"/>
</dbReference>
<sequence length="306" mass="33348">MHRSLFLLIALSMTLTAPTCAQAAPAPRGMARILADAPASAWRNLNPARLLVMRLPQGRVVIELAPRFAPAHVANIEMLARAHYWDGLAITRVQDDFVTQWGDPDAGTPRQRALPAGLPRALPAEYERSARGLDFTRLPDGDVYAPEVGFVDGFPVGENPRTQHAWLLHCYGMVGVGRDNPPDTGNGAELYAVIGQAPRQLDRNIALVGRVVQGMDLLAELPRGHGPLGFYRDAAQRTRILSVRLASTLPAAERPRLQALRTATPSFAALVAARRDRSNPWFVRQAGRIDVCNVPLPVRKLPAATP</sequence>
<dbReference type="EMBL" id="MWQO01000051">
    <property type="protein sequence ID" value="THD08222.1"/>
    <property type="molecule type" value="Genomic_DNA"/>
</dbReference>
<evidence type="ECO:0000313" key="7">
    <source>
        <dbReference type="Proteomes" id="UP000307749"/>
    </source>
</evidence>
<evidence type="ECO:0000256" key="1">
    <source>
        <dbReference type="ARBA" id="ARBA00013194"/>
    </source>
</evidence>
<dbReference type="InterPro" id="IPR044665">
    <property type="entry name" value="E_coli_cyclophilin_A-like"/>
</dbReference>
<proteinExistence type="predicted"/>
<dbReference type="Proteomes" id="UP000307749">
    <property type="component" value="Unassembled WGS sequence"/>
</dbReference>
<accession>A0A4S3KHN3</accession>
<evidence type="ECO:0000256" key="4">
    <source>
        <dbReference type="SAM" id="SignalP"/>
    </source>
</evidence>
<feature type="signal peptide" evidence="4">
    <location>
        <begin position="1"/>
        <end position="23"/>
    </location>
</feature>
<dbReference type="PROSITE" id="PS50072">
    <property type="entry name" value="CSA_PPIASE_2"/>
    <property type="match status" value="1"/>
</dbReference>
<dbReference type="InterPro" id="IPR002130">
    <property type="entry name" value="Cyclophilin-type_PPIase_dom"/>
</dbReference>
<evidence type="ECO:0000313" key="6">
    <source>
        <dbReference type="EMBL" id="THD08222.1"/>
    </source>
</evidence>
<gene>
    <name evidence="6" type="ORF">B1806_13535</name>
</gene>
<evidence type="ECO:0000259" key="5">
    <source>
        <dbReference type="PROSITE" id="PS50072"/>
    </source>
</evidence>
<dbReference type="STRING" id="993689.GCA_002077135_01951"/>
<feature type="chain" id="PRO_5020539782" description="peptidylprolyl isomerase" evidence="4">
    <location>
        <begin position="24"/>
        <end position="306"/>
    </location>
</feature>
<dbReference type="SUPFAM" id="SSF50891">
    <property type="entry name" value="Cyclophilin-like"/>
    <property type="match status" value="1"/>
</dbReference>
<dbReference type="PANTHER" id="PTHR43246">
    <property type="entry name" value="PEPTIDYL-PROLYL CIS-TRANS ISOMERASE CYP38, CHLOROPLASTIC"/>
    <property type="match status" value="1"/>
</dbReference>
<comment type="caution">
    <text evidence="6">The sequence shown here is derived from an EMBL/GenBank/DDBJ whole genome shotgun (WGS) entry which is preliminary data.</text>
</comment>
<name>A0A4S3KHN3_9GAMM</name>
<keyword evidence="2" id="KW-0697">Rotamase</keyword>